<reference evidence="8 9" key="1">
    <citation type="journal article" date="2019" name="Int. J. Syst. Evol. Microbiol.">
        <title>The Global Catalogue of Microorganisms (GCM) 10K type strain sequencing project: providing services to taxonomists for standard genome sequencing and annotation.</title>
        <authorList>
            <consortium name="The Broad Institute Genomics Platform"/>
            <consortium name="The Broad Institute Genome Sequencing Center for Infectious Disease"/>
            <person name="Wu L."/>
            <person name="Ma J."/>
        </authorList>
    </citation>
    <scope>NUCLEOTIDE SEQUENCE [LARGE SCALE GENOMIC DNA]</scope>
    <source>
        <strain evidence="8 9">JCM 15309</strain>
    </source>
</reference>
<feature type="transmembrane region" description="Helical" evidence="6">
    <location>
        <begin position="51"/>
        <end position="68"/>
    </location>
</feature>
<dbReference type="SUPFAM" id="SSF52402">
    <property type="entry name" value="Adenine nucleotide alpha hydrolases-like"/>
    <property type="match status" value="1"/>
</dbReference>
<dbReference type="InterPro" id="IPR036259">
    <property type="entry name" value="MFS_trans_sf"/>
</dbReference>
<dbReference type="RefSeq" id="WP_344048044.1">
    <property type="nucleotide sequence ID" value="NZ_BAAAPB010000005.1"/>
</dbReference>
<dbReference type="PROSITE" id="PS50850">
    <property type="entry name" value="MFS"/>
    <property type="match status" value="1"/>
</dbReference>
<organism evidence="8 9">
    <name type="scientific">Nocardioides panacihumi</name>
    <dbReference type="NCBI Taxonomy" id="400774"/>
    <lineage>
        <taxon>Bacteria</taxon>
        <taxon>Bacillati</taxon>
        <taxon>Actinomycetota</taxon>
        <taxon>Actinomycetes</taxon>
        <taxon>Propionibacteriales</taxon>
        <taxon>Nocardioidaceae</taxon>
        <taxon>Nocardioides</taxon>
    </lineage>
</organism>
<evidence type="ECO:0000256" key="6">
    <source>
        <dbReference type="SAM" id="Phobius"/>
    </source>
</evidence>
<keyword evidence="9" id="KW-1185">Reference proteome</keyword>
<feature type="transmembrane region" description="Helical" evidence="6">
    <location>
        <begin position="363"/>
        <end position="383"/>
    </location>
</feature>
<dbReference type="InterPro" id="IPR020846">
    <property type="entry name" value="MFS_dom"/>
</dbReference>
<dbReference type="PANTHER" id="PTHR23537:SF1">
    <property type="entry name" value="SUGAR TRANSPORTER"/>
    <property type="match status" value="1"/>
</dbReference>
<feature type="transmembrane region" description="Helical" evidence="6">
    <location>
        <begin position="335"/>
        <end position="357"/>
    </location>
</feature>
<dbReference type="Gene3D" id="3.40.50.620">
    <property type="entry name" value="HUPs"/>
    <property type="match status" value="1"/>
</dbReference>
<feature type="transmembrane region" description="Helical" evidence="6">
    <location>
        <begin position="101"/>
        <end position="123"/>
    </location>
</feature>
<feature type="transmembrane region" description="Helical" evidence="6">
    <location>
        <begin position="135"/>
        <end position="160"/>
    </location>
</feature>
<feature type="transmembrane region" description="Helical" evidence="6">
    <location>
        <begin position="246"/>
        <end position="265"/>
    </location>
</feature>
<dbReference type="PANTHER" id="PTHR23537">
    <property type="match status" value="1"/>
</dbReference>
<keyword evidence="3 6" id="KW-0812">Transmembrane</keyword>
<evidence type="ECO:0000256" key="3">
    <source>
        <dbReference type="ARBA" id="ARBA00022692"/>
    </source>
</evidence>
<evidence type="ECO:0000256" key="4">
    <source>
        <dbReference type="ARBA" id="ARBA00022989"/>
    </source>
</evidence>
<evidence type="ECO:0000256" key="5">
    <source>
        <dbReference type="ARBA" id="ARBA00023136"/>
    </source>
</evidence>
<dbReference type="EMBL" id="BAAAPB010000005">
    <property type="protein sequence ID" value="GAA1975171.1"/>
    <property type="molecule type" value="Genomic_DNA"/>
</dbReference>
<proteinExistence type="inferred from homology"/>
<feature type="transmembrane region" description="Helical" evidence="6">
    <location>
        <begin position="277"/>
        <end position="295"/>
    </location>
</feature>
<dbReference type="Gene3D" id="1.20.1250.20">
    <property type="entry name" value="MFS general substrate transporter like domains"/>
    <property type="match status" value="2"/>
</dbReference>
<dbReference type="InterPro" id="IPR006016">
    <property type="entry name" value="UspA"/>
</dbReference>
<keyword evidence="5 6" id="KW-0472">Membrane</keyword>
<sequence length="557" mass="57399">MNPTREIWIALGLAAGAMVALGFTRFAYALLLPSMRSELDWSFTAAGGMNTANAIGYIAGAASAAWWGRRLGQRVAFVGGMAVSSVALLLSGATADYTALAAVRLVGGVATAVTFVLGSALAARVHNGGNHRRSALLVSVYMAGVGLGIIVSGVIVPTILAHSGSSAWDAGWIVMGVVAVALLAPATWAVRQVPDAPATRADVARPPLRPLRALFVWYVLFGAGYVSYMTFVVAMLHDESFDTRQIATFFIVLGTASVIATLMFWGRVIGHLRGGQAPTLISVVVLAGVLPVLLADGPTMALLSAVVFGSSFMAGPTAATVLARRMLPPHGWTSGIAALTVAFSVGQGIGPLLAGALSDTNGGIALGLWLSVVLLGLAAFAAARQRDTLPEPEDVLIGESERRALAAAEVSEADRPASNAPFSRILVAIDGSPQRERVLAAAAELAAVAGSAVRVLHVDAEYAAYDTASDAETEAAAEDLVQRAVGELRARGVNADGLVAHLADADIDDAILSAAAKHESDLIVLGSERHRGVGSWFESSITDPVIHRAASAVLLVA</sequence>
<dbReference type="Pfam" id="PF06779">
    <property type="entry name" value="MFS_4"/>
    <property type="match status" value="1"/>
</dbReference>
<dbReference type="SUPFAM" id="SSF103473">
    <property type="entry name" value="MFS general substrate transporter"/>
    <property type="match status" value="1"/>
</dbReference>
<evidence type="ECO:0000313" key="9">
    <source>
        <dbReference type="Proteomes" id="UP001500571"/>
    </source>
</evidence>
<feature type="transmembrane region" description="Helical" evidence="6">
    <location>
        <begin position="172"/>
        <end position="190"/>
    </location>
</feature>
<feature type="transmembrane region" description="Helical" evidence="6">
    <location>
        <begin position="75"/>
        <end position="95"/>
    </location>
</feature>
<dbReference type="PRINTS" id="PR01438">
    <property type="entry name" value="UNVRSLSTRESS"/>
</dbReference>
<dbReference type="InterPro" id="IPR006015">
    <property type="entry name" value="Universal_stress_UspA"/>
</dbReference>
<comment type="subcellular location">
    <subcellularLocation>
        <location evidence="1">Cell membrane</location>
        <topology evidence="1">Multi-pass membrane protein</topology>
    </subcellularLocation>
</comment>
<accession>A0ABN2RUQ9</accession>
<gene>
    <name evidence="8" type="ORF">GCM10009798_40510</name>
</gene>
<dbReference type="Pfam" id="PF00582">
    <property type="entry name" value="Usp"/>
    <property type="match status" value="1"/>
</dbReference>
<keyword evidence="4 6" id="KW-1133">Transmembrane helix</keyword>
<comment type="similarity">
    <text evidence="2">Belongs to the universal stress protein A family.</text>
</comment>
<evidence type="ECO:0000256" key="2">
    <source>
        <dbReference type="ARBA" id="ARBA00008791"/>
    </source>
</evidence>
<dbReference type="Proteomes" id="UP001500571">
    <property type="component" value="Unassembled WGS sequence"/>
</dbReference>
<feature type="transmembrane region" description="Helical" evidence="6">
    <location>
        <begin position="7"/>
        <end position="31"/>
    </location>
</feature>
<feature type="domain" description="Major facilitator superfamily (MFS) profile" evidence="7">
    <location>
        <begin position="10"/>
        <end position="388"/>
    </location>
</feature>
<dbReference type="CDD" id="cd00293">
    <property type="entry name" value="USP-like"/>
    <property type="match status" value="1"/>
</dbReference>
<comment type="caution">
    <text evidence="8">The sequence shown here is derived from an EMBL/GenBank/DDBJ whole genome shotgun (WGS) entry which is preliminary data.</text>
</comment>
<name>A0ABN2RUQ9_9ACTN</name>
<dbReference type="InterPro" id="IPR010645">
    <property type="entry name" value="MFS_4"/>
</dbReference>
<feature type="transmembrane region" description="Helical" evidence="6">
    <location>
        <begin position="211"/>
        <end position="234"/>
    </location>
</feature>
<evidence type="ECO:0000259" key="7">
    <source>
        <dbReference type="PROSITE" id="PS50850"/>
    </source>
</evidence>
<evidence type="ECO:0000313" key="8">
    <source>
        <dbReference type="EMBL" id="GAA1975171.1"/>
    </source>
</evidence>
<evidence type="ECO:0000256" key="1">
    <source>
        <dbReference type="ARBA" id="ARBA00004651"/>
    </source>
</evidence>
<dbReference type="InterPro" id="IPR014729">
    <property type="entry name" value="Rossmann-like_a/b/a_fold"/>
</dbReference>
<protein>
    <recommendedName>
        <fullName evidence="7">Major facilitator superfamily (MFS) profile domain-containing protein</fullName>
    </recommendedName>
</protein>